<dbReference type="PANTHER" id="PTHR43105">
    <property type="entry name" value="RESPIRATORY NITRATE REDUCTASE"/>
    <property type="match status" value="1"/>
</dbReference>
<keyword evidence="6" id="KW-0479">Metal-binding</keyword>
<dbReference type="InterPro" id="IPR041854">
    <property type="entry name" value="BFD-like_2Fe2S-bd_dom_sf"/>
</dbReference>
<dbReference type="InterPro" id="IPR007419">
    <property type="entry name" value="BFD-like_2Fe2S-bd_dom"/>
</dbReference>
<dbReference type="PROSITE" id="PS51669">
    <property type="entry name" value="4FE4S_MOW_BIS_MGD"/>
    <property type="match status" value="1"/>
</dbReference>
<evidence type="ECO:0000259" key="12">
    <source>
        <dbReference type="PROSITE" id="PS51669"/>
    </source>
</evidence>
<comment type="cofactor">
    <cofactor evidence="2">
        <name>[4Fe-4S] cluster</name>
        <dbReference type="ChEBI" id="CHEBI:49883"/>
    </cofactor>
</comment>
<dbReference type="Pfam" id="PF04879">
    <property type="entry name" value="Molybdop_Fe4S4"/>
    <property type="match status" value="1"/>
</dbReference>
<keyword evidence="5" id="KW-0500">Molybdenum</keyword>
<accession>A0ABT1BS41</accession>
<dbReference type="SUPFAM" id="SSF53706">
    <property type="entry name" value="Formate dehydrogenase/DMSO reductase, domains 1-3"/>
    <property type="match status" value="1"/>
</dbReference>
<name>A0ABT1BS41_9BURK</name>
<keyword evidence="9" id="KW-0411">Iron-sulfur</keyword>
<dbReference type="Proteomes" id="UP001204851">
    <property type="component" value="Unassembled WGS sequence"/>
</dbReference>
<keyword evidence="14" id="KW-1185">Reference proteome</keyword>
<organism evidence="13 14">
    <name type="scientific">Ideonella oryzae</name>
    <dbReference type="NCBI Taxonomy" id="2937441"/>
    <lineage>
        <taxon>Bacteria</taxon>
        <taxon>Pseudomonadati</taxon>
        <taxon>Pseudomonadota</taxon>
        <taxon>Betaproteobacteria</taxon>
        <taxon>Burkholderiales</taxon>
        <taxon>Sphaerotilaceae</taxon>
        <taxon>Ideonella</taxon>
    </lineage>
</organism>
<dbReference type="InterPro" id="IPR006657">
    <property type="entry name" value="MoPterin_dinucl-bd_dom"/>
</dbReference>
<dbReference type="InterPro" id="IPR050123">
    <property type="entry name" value="Prok_molybdopt-oxidoreductase"/>
</dbReference>
<sequence>MTETPSTCPYCGIGCGVLIEHDGQRITGVRGDPDHPANAGRLCTKGATLHLTAADSVQRQTRLLAPMQRTRRGNAPHTVDWDSALDNAAERLAAIHQRDGADAIGVYVSGQLLTEDYYVFNKLVKGLLGTNHIDTNSRLCMSSAVAGYKATLGADAPPCSYEDFAHADTVFITGSNLAWAHPILMRRLEDARRARPQQKWIVADPRRTETAALADLHLALKPGSDVALYHGLLHLLLAQGLTDAAYIAAHTTGFEALAERVRAFPPAETARLTGLAEADLRTAARWFGESPATLSLYCQGLNQSASGTDKNAALINLHLATGQIGRPGAGPFSLTGQPNAMGGREVGGLANLLSAHRDLANPAHRAEVARLWGVPSVPTTPGRTAMEMFQAAADGAVKALWIVCTNPAQSLPDQAMVRRALERAEFVIVQEAFATTATCAYADLLLPATTWGEKNGTVTNSERRISRVRPAVPPAGQARHDWAIATDLARRLAARIAPERIALFPYTTPESIWNEHRDSTRGRDLDITGLSYARLEAQGPQQWPCPEGAAAGRSRLYADGVFPTADGRARFADVAPSPLAEAPDAEYPFSLLTGRLRDQWHGMSRTGLLGRLYGHEGLPAIDLAPADLARLGLQDGDLVRVASRRGAIVLPARASEGLPPGQAFLPMHWGQEVLSGQDAQGQPLTGVNALTTPAFCPTSKQPELKHAAVAIAPVQLPWRLSALAWLPAEQALAVREQLRPLLAAFGWASLLPFGREPDAQGRVGLVLRGAAATPVDGARLAPARALLGLDGPEVLRYQDAAARQDRALRVQRDADGRTQLQAFWLAGDTGGEAWLRQLLEADTPLPGPAHLLLAPGELARALVGEAATPASPQVCTCFNVREDAIRHTLAGCAGSPEERLAALTATLRCGSNCGSCIPALRGLVRCVAAPPQAPGIAPPPRQRQIADSFQTEATGPTGLP</sequence>
<evidence type="ECO:0000256" key="1">
    <source>
        <dbReference type="ARBA" id="ARBA00001942"/>
    </source>
</evidence>
<protein>
    <submittedName>
        <fullName evidence="13">Molybdopterin-dependent oxidoreductase</fullName>
    </submittedName>
</protein>
<dbReference type="Pfam" id="PF01568">
    <property type="entry name" value="Molydop_binding"/>
    <property type="match status" value="1"/>
</dbReference>
<dbReference type="Gene3D" id="3.40.228.10">
    <property type="entry name" value="Dimethylsulfoxide Reductase, domain 2"/>
    <property type="match status" value="1"/>
</dbReference>
<keyword evidence="8" id="KW-0408">Iron</keyword>
<dbReference type="PROSITE" id="PS00490">
    <property type="entry name" value="MOLYBDOPTERIN_PROK_2"/>
    <property type="match status" value="1"/>
</dbReference>
<comment type="similarity">
    <text evidence="3">Belongs to the prokaryotic molybdopterin-containing oxidoreductase family. NasA/NapA/NarB subfamily.</text>
</comment>
<dbReference type="Gene3D" id="3.40.50.740">
    <property type="match status" value="1"/>
</dbReference>
<dbReference type="SUPFAM" id="SSF50692">
    <property type="entry name" value="ADC-like"/>
    <property type="match status" value="1"/>
</dbReference>
<dbReference type="InterPro" id="IPR009010">
    <property type="entry name" value="Asp_de-COase-like_dom_sf"/>
</dbReference>
<comment type="caution">
    <text evidence="13">The sequence shown here is derived from an EMBL/GenBank/DDBJ whole genome shotgun (WGS) entry which is preliminary data.</text>
</comment>
<dbReference type="CDD" id="cd02754">
    <property type="entry name" value="MopB_Nitrate-R-NapA-like"/>
    <property type="match status" value="1"/>
</dbReference>
<evidence type="ECO:0000256" key="8">
    <source>
        <dbReference type="ARBA" id="ARBA00023004"/>
    </source>
</evidence>
<proteinExistence type="inferred from homology"/>
<evidence type="ECO:0000256" key="6">
    <source>
        <dbReference type="ARBA" id="ARBA00022723"/>
    </source>
</evidence>
<dbReference type="Gene3D" id="2.40.40.20">
    <property type="match status" value="1"/>
</dbReference>
<evidence type="ECO:0000256" key="11">
    <source>
        <dbReference type="SAM" id="MobiDB-lite"/>
    </source>
</evidence>
<dbReference type="Pfam" id="PF04324">
    <property type="entry name" value="Fer2_BFD"/>
    <property type="match status" value="1"/>
</dbReference>
<dbReference type="Gene3D" id="1.10.10.1100">
    <property type="entry name" value="BFD-like [2Fe-2S]-binding domain"/>
    <property type="match status" value="1"/>
</dbReference>
<evidence type="ECO:0000256" key="7">
    <source>
        <dbReference type="ARBA" id="ARBA00023002"/>
    </source>
</evidence>
<dbReference type="EMBL" id="JAMXMC010000015">
    <property type="protein sequence ID" value="MCO5979037.1"/>
    <property type="molecule type" value="Genomic_DNA"/>
</dbReference>
<evidence type="ECO:0000256" key="9">
    <source>
        <dbReference type="ARBA" id="ARBA00023014"/>
    </source>
</evidence>
<evidence type="ECO:0000256" key="4">
    <source>
        <dbReference type="ARBA" id="ARBA00022485"/>
    </source>
</evidence>
<feature type="compositionally biased region" description="Pro residues" evidence="11">
    <location>
        <begin position="932"/>
        <end position="941"/>
    </location>
</feature>
<dbReference type="CDD" id="cd02791">
    <property type="entry name" value="MopB_CT_Nitrate-R-NapA-like"/>
    <property type="match status" value="1"/>
</dbReference>
<evidence type="ECO:0000313" key="14">
    <source>
        <dbReference type="Proteomes" id="UP001204851"/>
    </source>
</evidence>
<keyword evidence="4" id="KW-0004">4Fe-4S</keyword>
<comment type="cofactor">
    <cofactor evidence="1">
        <name>Mo-bis(molybdopterin guanine dinucleotide)</name>
        <dbReference type="ChEBI" id="CHEBI:60539"/>
    </cofactor>
</comment>
<reference evidence="13 14" key="1">
    <citation type="submission" date="2022-06" db="EMBL/GenBank/DDBJ databases">
        <title>Ideonella sp. NS12-5 Genome sequencing and assembly.</title>
        <authorList>
            <person name="Jung Y."/>
        </authorList>
    </citation>
    <scope>NUCLEOTIDE SEQUENCE [LARGE SCALE GENOMIC DNA]</scope>
    <source>
        <strain evidence="13 14">NS12-5</strain>
    </source>
</reference>
<gene>
    <name evidence="13" type="ORF">M0L44_20240</name>
</gene>
<dbReference type="InterPro" id="IPR041957">
    <property type="entry name" value="CT_Nitrate-R-NapA-like"/>
</dbReference>
<dbReference type="Pfam" id="PF00384">
    <property type="entry name" value="Molybdopterin"/>
    <property type="match status" value="1"/>
</dbReference>
<dbReference type="SMART" id="SM00926">
    <property type="entry name" value="Molybdop_Fe4S4"/>
    <property type="match status" value="1"/>
</dbReference>
<evidence type="ECO:0000313" key="13">
    <source>
        <dbReference type="EMBL" id="MCO5979037.1"/>
    </source>
</evidence>
<evidence type="ECO:0000256" key="2">
    <source>
        <dbReference type="ARBA" id="ARBA00001966"/>
    </source>
</evidence>
<feature type="domain" description="4Fe-4S Mo/W bis-MGD-type" evidence="12">
    <location>
        <begin position="1"/>
        <end position="57"/>
    </location>
</feature>
<keyword evidence="7" id="KW-0560">Oxidoreductase</keyword>
<dbReference type="InterPro" id="IPR006656">
    <property type="entry name" value="Mopterin_OxRdtase"/>
</dbReference>
<feature type="region of interest" description="Disordered" evidence="11">
    <location>
        <begin position="932"/>
        <end position="960"/>
    </location>
</feature>
<evidence type="ECO:0000256" key="3">
    <source>
        <dbReference type="ARBA" id="ARBA00008747"/>
    </source>
</evidence>
<dbReference type="InterPro" id="IPR006963">
    <property type="entry name" value="Mopterin_OxRdtase_4Fe-4S_dom"/>
</dbReference>
<dbReference type="RefSeq" id="WP_252771997.1">
    <property type="nucleotide sequence ID" value="NZ_JAMXMC010000015.1"/>
</dbReference>
<evidence type="ECO:0000256" key="5">
    <source>
        <dbReference type="ARBA" id="ARBA00022505"/>
    </source>
</evidence>
<keyword evidence="10" id="KW-0534">Nitrate assimilation</keyword>
<evidence type="ECO:0000256" key="10">
    <source>
        <dbReference type="ARBA" id="ARBA00023063"/>
    </source>
</evidence>
<dbReference type="Gene3D" id="2.20.25.90">
    <property type="entry name" value="ADC-like domains"/>
    <property type="match status" value="1"/>
</dbReference>
<dbReference type="InterPro" id="IPR006655">
    <property type="entry name" value="Mopterin_OxRdtase_prok_CS"/>
</dbReference>
<dbReference type="PANTHER" id="PTHR43105:SF9">
    <property type="entry name" value="NADPH-FE(3+) OXIDOREDUCTASE SUBUNIT ALPHA"/>
    <property type="match status" value="1"/>
</dbReference>